<dbReference type="PANTHER" id="PTHR14659:SF1">
    <property type="entry name" value="ALPHA- AND GAMMA-ADAPTIN-BINDING PROTEIN P34"/>
    <property type="match status" value="1"/>
</dbReference>
<dbReference type="KEGG" id="apln:112906618"/>
<sequence>MDCRPVGKTAAVDESVPDRIHCIWHVDTKYYTADINIFGITEKFLRTDEFNNTIHAVIVHMDSNKECGLEDLKKLEDLFNECNPEVKLLVCNYITEESQVPKTKALGWCLKNSFELIELYPNNSECTDLGGDIFKEKVGVDRIIESLQTYVWPNLIMKSEKLQGSCNIANVTKQEDSPSVCNIIGPDDMDDFSELFSHLQMMKESIKGMPMNQRKQCAEQMVTAFWKAIGGEDDELEELDQVIS</sequence>
<dbReference type="Proteomes" id="UP000192223">
    <property type="component" value="Unplaced"/>
</dbReference>
<dbReference type="InterPro" id="IPR019341">
    <property type="entry name" value="Alpha/Gamma-adaptin-bd_p34"/>
</dbReference>
<dbReference type="Pfam" id="PF10199">
    <property type="entry name" value="Adaptin_binding"/>
    <property type="match status" value="1"/>
</dbReference>
<gene>
    <name evidence="2" type="primary">LOC108734520</name>
    <name evidence="3" type="synonym">LOC112906618</name>
</gene>
<dbReference type="Gene3D" id="3.40.50.11960">
    <property type="match status" value="1"/>
</dbReference>
<dbReference type="AlphaFoldDB" id="A0A1W4WNK8"/>
<dbReference type="RefSeq" id="XP_018321620.1">
    <property type="nucleotide sequence ID" value="XM_018466118.2"/>
</dbReference>
<dbReference type="STRING" id="224129.A0A1W4WNK8"/>
<organism evidence="1 2">
    <name type="scientific">Agrilus planipennis</name>
    <name type="common">Emerald ash borer</name>
    <name type="synonym">Agrilus marcopoli</name>
    <dbReference type="NCBI Taxonomy" id="224129"/>
    <lineage>
        <taxon>Eukaryota</taxon>
        <taxon>Metazoa</taxon>
        <taxon>Ecdysozoa</taxon>
        <taxon>Arthropoda</taxon>
        <taxon>Hexapoda</taxon>
        <taxon>Insecta</taxon>
        <taxon>Pterygota</taxon>
        <taxon>Neoptera</taxon>
        <taxon>Endopterygota</taxon>
        <taxon>Coleoptera</taxon>
        <taxon>Polyphaga</taxon>
        <taxon>Elateriformia</taxon>
        <taxon>Buprestoidea</taxon>
        <taxon>Buprestidae</taxon>
        <taxon>Agrilinae</taxon>
        <taxon>Agrilus</taxon>
    </lineage>
</organism>
<name>A0A1W4WNK8_AGRPL</name>
<dbReference type="RefSeq" id="XP_025836856.1">
    <property type="nucleotide sequence ID" value="XM_025981071.1"/>
</dbReference>
<keyword evidence="1" id="KW-1185">Reference proteome</keyword>
<evidence type="ECO:0000313" key="2">
    <source>
        <dbReference type="RefSeq" id="XP_018321620.1"/>
    </source>
</evidence>
<reference evidence="2 3" key="1">
    <citation type="submission" date="2025-04" db="UniProtKB">
        <authorList>
            <consortium name="RefSeq"/>
        </authorList>
    </citation>
    <scope>IDENTIFICATION</scope>
    <source>
        <tissue evidence="2 3">Entire body</tissue>
    </source>
</reference>
<accession>A0A1W4WNK8</accession>
<evidence type="ECO:0000313" key="3">
    <source>
        <dbReference type="RefSeq" id="XP_025836856.1"/>
    </source>
</evidence>
<protein>
    <submittedName>
        <fullName evidence="2 3">Alpha- and gamma-adaptin-binding protein p34-like</fullName>
    </submittedName>
</protein>
<dbReference type="KEGG" id="apln:108734520"/>
<dbReference type="GeneID" id="108734520"/>
<dbReference type="PANTHER" id="PTHR14659">
    <property type="entry name" value="ALPHA- AND GAMMA-ADAPTIN-BINDING PROTEIN P34"/>
    <property type="match status" value="1"/>
</dbReference>
<evidence type="ECO:0000313" key="1">
    <source>
        <dbReference type="Proteomes" id="UP000192223"/>
    </source>
</evidence>
<proteinExistence type="predicted"/>
<dbReference type="OrthoDB" id="1741717at2759"/>